<accession>A0A1I3BDA4</accession>
<dbReference type="OrthoDB" id="5916883at2"/>
<reference evidence="2 3" key="1">
    <citation type="submission" date="2016-10" db="EMBL/GenBank/DDBJ databases">
        <authorList>
            <person name="de Groot N.N."/>
        </authorList>
    </citation>
    <scope>NUCLEOTIDE SEQUENCE [LARGE SCALE GENOMIC DNA]</scope>
    <source>
        <strain evidence="2 3">CGMCC 1.11156</strain>
    </source>
</reference>
<dbReference type="STRING" id="1005945.SAMN05216561_10144"/>
<feature type="region of interest" description="Disordered" evidence="1">
    <location>
        <begin position="140"/>
        <end position="186"/>
    </location>
</feature>
<feature type="compositionally biased region" description="Low complexity" evidence="1">
    <location>
        <begin position="163"/>
        <end position="186"/>
    </location>
</feature>
<protein>
    <submittedName>
        <fullName evidence="2">Uncharacterized protein</fullName>
    </submittedName>
</protein>
<evidence type="ECO:0000313" key="3">
    <source>
        <dbReference type="Proteomes" id="UP000198649"/>
    </source>
</evidence>
<keyword evidence="3" id="KW-1185">Reference proteome</keyword>
<proteinExistence type="predicted"/>
<dbReference type="AlphaFoldDB" id="A0A1I3BDA4"/>
<organism evidence="2 3">
    <name type="scientific">Nocardioides psychrotolerans</name>
    <dbReference type="NCBI Taxonomy" id="1005945"/>
    <lineage>
        <taxon>Bacteria</taxon>
        <taxon>Bacillati</taxon>
        <taxon>Actinomycetota</taxon>
        <taxon>Actinomycetes</taxon>
        <taxon>Propionibacteriales</taxon>
        <taxon>Nocardioidaceae</taxon>
        <taxon>Nocardioides</taxon>
    </lineage>
</organism>
<sequence length="215" mass="23226">MAPRQGFWREPSGIPTSEAIALEAWVNQTYDVLGTVAFDYHGVITTTDLAERVQEASGIRTSRPETAWLGKVLLPVAHLCRRNGEPPLTALVVDPRTRWVGEAYDDVLRVDDRLPILEPVKRERHASSARLECYRWAGSAPAGGGEPAPVPEPPGRRAPRAPRPAGTSAAPRTPRAAAAAKPAVRPRIAASDRPITVCPRCFMAIPATGLCDNCD</sequence>
<evidence type="ECO:0000313" key="2">
    <source>
        <dbReference type="EMBL" id="SFH59691.1"/>
    </source>
</evidence>
<gene>
    <name evidence="2" type="ORF">SAMN05216561_10144</name>
</gene>
<name>A0A1I3BDA4_9ACTN</name>
<evidence type="ECO:0000256" key="1">
    <source>
        <dbReference type="SAM" id="MobiDB-lite"/>
    </source>
</evidence>
<dbReference type="Proteomes" id="UP000198649">
    <property type="component" value="Unassembled WGS sequence"/>
</dbReference>
<dbReference type="RefSeq" id="WP_091109434.1">
    <property type="nucleotide sequence ID" value="NZ_BKAF01000001.1"/>
</dbReference>
<dbReference type="EMBL" id="FOQG01000001">
    <property type="protein sequence ID" value="SFH59691.1"/>
    <property type="molecule type" value="Genomic_DNA"/>
</dbReference>